<comment type="caution">
    <text evidence="1">The sequence shown here is derived from an EMBL/GenBank/DDBJ whole genome shotgun (WGS) entry which is preliminary data.</text>
</comment>
<gene>
    <name evidence="1" type="ORF">GF068_13450</name>
</gene>
<name>A0A6N7PQ42_9BACT</name>
<protein>
    <submittedName>
        <fullName evidence="1">Uncharacterized protein</fullName>
    </submittedName>
</protein>
<dbReference type="AlphaFoldDB" id="A0A6N7PQ42"/>
<keyword evidence="2" id="KW-1185">Reference proteome</keyword>
<evidence type="ECO:0000313" key="1">
    <source>
        <dbReference type="EMBL" id="MRG92926.1"/>
    </source>
</evidence>
<dbReference type="Proteomes" id="UP000440224">
    <property type="component" value="Unassembled WGS sequence"/>
</dbReference>
<evidence type="ECO:0000313" key="2">
    <source>
        <dbReference type="Proteomes" id="UP000440224"/>
    </source>
</evidence>
<sequence>MRTKIRVHFDGKAVPGREQTVLSAAGCGPDVAEVEDIPVLKKVFVDVRLDVTDPRLPLLQKLLLAHKVEWTEDRWDEYTDEEFEAAPLIMAGGTWEIEVLGGPRFGTDYDISNACGACGAGMRQTSAYVLDGTSRDSMPKLGQYRVVVSYNEILVDERLAETLENAGLSGLSFRSVYARQKDMRQTKLPWRQMWASHTLPPMSPRSTGVERNKVCKTCGRGKFNTSTKEPLRLAYHARDLVGAQDVNRMWERFGIARWNGDLKTAVLWQPDFLVSPKVWRIFKDAGVTGFRWLPIRVVEDDAPAP</sequence>
<accession>A0A6N7PQ42</accession>
<proteinExistence type="predicted"/>
<dbReference type="EMBL" id="WJIE01000003">
    <property type="protein sequence ID" value="MRG92926.1"/>
    <property type="molecule type" value="Genomic_DNA"/>
</dbReference>
<organism evidence="1 2">
    <name type="scientific">Polyangium spumosum</name>
    <dbReference type="NCBI Taxonomy" id="889282"/>
    <lineage>
        <taxon>Bacteria</taxon>
        <taxon>Pseudomonadati</taxon>
        <taxon>Myxococcota</taxon>
        <taxon>Polyangia</taxon>
        <taxon>Polyangiales</taxon>
        <taxon>Polyangiaceae</taxon>
        <taxon>Polyangium</taxon>
    </lineage>
</organism>
<reference evidence="1 2" key="1">
    <citation type="submission" date="2019-10" db="EMBL/GenBank/DDBJ databases">
        <title>A soil myxobacterium in the family Polyangiaceae.</title>
        <authorList>
            <person name="Li Y."/>
            <person name="Wang J."/>
        </authorList>
    </citation>
    <scope>NUCLEOTIDE SEQUENCE [LARGE SCALE GENOMIC DNA]</scope>
    <source>
        <strain evidence="1 2">DSM 14734</strain>
    </source>
</reference>